<dbReference type="EMBL" id="GGEC01062444">
    <property type="protein sequence ID" value="MBX42928.1"/>
    <property type="molecule type" value="Transcribed_RNA"/>
</dbReference>
<accession>A0A2P2NKA4</accession>
<proteinExistence type="predicted"/>
<protein>
    <submittedName>
        <fullName evidence="1">Uncharacterized protein</fullName>
    </submittedName>
</protein>
<organism evidence="1">
    <name type="scientific">Rhizophora mucronata</name>
    <name type="common">Asiatic mangrove</name>
    <dbReference type="NCBI Taxonomy" id="61149"/>
    <lineage>
        <taxon>Eukaryota</taxon>
        <taxon>Viridiplantae</taxon>
        <taxon>Streptophyta</taxon>
        <taxon>Embryophyta</taxon>
        <taxon>Tracheophyta</taxon>
        <taxon>Spermatophyta</taxon>
        <taxon>Magnoliopsida</taxon>
        <taxon>eudicotyledons</taxon>
        <taxon>Gunneridae</taxon>
        <taxon>Pentapetalae</taxon>
        <taxon>rosids</taxon>
        <taxon>fabids</taxon>
        <taxon>Malpighiales</taxon>
        <taxon>Rhizophoraceae</taxon>
        <taxon>Rhizophora</taxon>
    </lineage>
</organism>
<evidence type="ECO:0000313" key="1">
    <source>
        <dbReference type="EMBL" id="MBX42928.1"/>
    </source>
</evidence>
<reference evidence="1" key="1">
    <citation type="submission" date="2018-02" db="EMBL/GenBank/DDBJ databases">
        <title>Rhizophora mucronata_Transcriptome.</title>
        <authorList>
            <person name="Meera S.P."/>
            <person name="Sreeshan A."/>
            <person name="Augustine A."/>
        </authorList>
    </citation>
    <scope>NUCLEOTIDE SEQUENCE</scope>
    <source>
        <tissue evidence="1">Leaf</tissue>
    </source>
</reference>
<sequence length="39" mass="4412">MCYIMAFGLEFSGTLFLPIELRPQIPCMPSVRQILLLAV</sequence>
<name>A0A2P2NKA4_RHIMU</name>
<dbReference type="AlphaFoldDB" id="A0A2P2NKA4"/>